<evidence type="ECO:0000313" key="2">
    <source>
        <dbReference type="EMBL" id="CAG8557814.1"/>
    </source>
</evidence>
<dbReference type="Proteomes" id="UP000789375">
    <property type="component" value="Unassembled WGS sequence"/>
</dbReference>
<dbReference type="AlphaFoldDB" id="A0A9N9B905"/>
<reference evidence="2" key="1">
    <citation type="submission" date="2021-06" db="EMBL/GenBank/DDBJ databases">
        <authorList>
            <person name="Kallberg Y."/>
            <person name="Tangrot J."/>
            <person name="Rosling A."/>
        </authorList>
    </citation>
    <scope>NUCLEOTIDE SEQUENCE</scope>
    <source>
        <strain evidence="2">87-6 pot B 2015</strain>
    </source>
</reference>
<evidence type="ECO:0000256" key="1">
    <source>
        <dbReference type="SAM" id="SignalP"/>
    </source>
</evidence>
<dbReference type="EMBL" id="CAJVPP010001476">
    <property type="protein sequence ID" value="CAG8557814.1"/>
    <property type="molecule type" value="Genomic_DNA"/>
</dbReference>
<feature type="chain" id="PRO_5040131826" evidence="1">
    <location>
        <begin position="16"/>
        <end position="107"/>
    </location>
</feature>
<evidence type="ECO:0000313" key="3">
    <source>
        <dbReference type="Proteomes" id="UP000789375"/>
    </source>
</evidence>
<protein>
    <submittedName>
        <fullName evidence="2">11018_t:CDS:1</fullName>
    </submittedName>
</protein>
<organism evidence="2 3">
    <name type="scientific">Funneliformis mosseae</name>
    <name type="common">Endomycorrhizal fungus</name>
    <name type="synonym">Glomus mosseae</name>
    <dbReference type="NCBI Taxonomy" id="27381"/>
    <lineage>
        <taxon>Eukaryota</taxon>
        <taxon>Fungi</taxon>
        <taxon>Fungi incertae sedis</taxon>
        <taxon>Mucoromycota</taxon>
        <taxon>Glomeromycotina</taxon>
        <taxon>Glomeromycetes</taxon>
        <taxon>Glomerales</taxon>
        <taxon>Glomeraceae</taxon>
        <taxon>Funneliformis</taxon>
    </lineage>
</organism>
<keyword evidence="3" id="KW-1185">Reference proteome</keyword>
<accession>A0A9N9B905</accession>
<proteinExistence type="predicted"/>
<keyword evidence="1" id="KW-0732">Signal</keyword>
<feature type="signal peptide" evidence="1">
    <location>
        <begin position="1"/>
        <end position="15"/>
    </location>
</feature>
<comment type="caution">
    <text evidence="2">The sequence shown here is derived from an EMBL/GenBank/DDBJ whole genome shotgun (WGS) entry which is preliminary data.</text>
</comment>
<gene>
    <name evidence="2" type="ORF">FMOSSE_LOCUS6803</name>
</gene>
<sequence length="107" mass="11770">MIIAAIIFIAIRIESILDTTTGVAVSFSLSDSRFRDDHLALPYMIGTSSDSNRTKHHLRRQLAIIFYTDKTPSPIQVKVYAYAQYESLVPATTATTATPATPSNSHV</sequence>
<name>A0A9N9B905_FUNMO</name>